<dbReference type="Gene3D" id="3.30.70.20">
    <property type="match status" value="1"/>
</dbReference>
<dbReference type="EC" id="1.17.99.6" evidence="10"/>
<organism evidence="10 11">
    <name type="scientific">Paenibacillus albiflavus</name>
    <dbReference type="NCBI Taxonomy" id="2545760"/>
    <lineage>
        <taxon>Bacteria</taxon>
        <taxon>Bacillati</taxon>
        <taxon>Bacillota</taxon>
        <taxon>Bacilli</taxon>
        <taxon>Bacillales</taxon>
        <taxon>Paenibacillaceae</taxon>
        <taxon>Paenibacillus</taxon>
    </lineage>
</organism>
<dbReference type="Pfam" id="PF13646">
    <property type="entry name" value="HEAT_2"/>
    <property type="match status" value="1"/>
</dbReference>
<evidence type="ECO:0000256" key="2">
    <source>
        <dbReference type="ARBA" id="ARBA00022490"/>
    </source>
</evidence>
<dbReference type="RefSeq" id="WP_132417785.1">
    <property type="nucleotide sequence ID" value="NZ_SKFG01000008.1"/>
</dbReference>
<evidence type="ECO:0000256" key="4">
    <source>
        <dbReference type="ARBA" id="ARBA00022723"/>
    </source>
</evidence>
<dbReference type="SUPFAM" id="SSF54862">
    <property type="entry name" value="4Fe-4S ferredoxins"/>
    <property type="match status" value="1"/>
</dbReference>
<dbReference type="OrthoDB" id="9784571at2"/>
<protein>
    <submittedName>
        <fullName evidence="10">tRNA epoxyqueuosine(34) reductase QueG</fullName>
        <ecNumber evidence="10">1.17.99.6</ecNumber>
    </submittedName>
</protein>
<feature type="domain" description="4Fe-4S ferredoxin-type" evidence="9">
    <location>
        <begin position="188"/>
        <end position="218"/>
    </location>
</feature>
<evidence type="ECO:0000256" key="5">
    <source>
        <dbReference type="ARBA" id="ARBA00022785"/>
    </source>
</evidence>
<evidence type="ECO:0000256" key="1">
    <source>
        <dbReference type="ARBA" id="ARBA00022485"/>
    </source>
</evidence>
<proteinExistence type="predicted"/>
<evidence type="ECO:0000313" key="11">
    <source>
        <dbReference type="Proteomes" id="UP000295418"/>
    </source>
</evidence>
<dbReference type="GO" id="GO:0051539">
    <property type="term" value="F:4 iron, 4 sulfur cluster binding"/>
    <property type="evidence" value="ECO:0007669"/>
    <property type="project" value="UniProtKB-KW"/>
</dbReference>
<evidence type="ECO:0000313" key="10">
    <source>
        <dbReference type="EMBL" id="TCZ77701.1"/>
    </source>
</evidence>
<dbReference type="PROSITE" id="PS00198">
    <property type="entry name" value="4FE4S_FER_1"/>
    <property type="match status" value="1"/>
</dbReference>
<dbReference type="InterPro" id="IPR004155">
    <property type="entry name" value="PBS_lyase_HEAT"/>
</dbReference>
<dbReference type="Pfam" id="PF13484">
    <property type="entry name" value="Fer4_16"/>
    <property type="match status" value="1"/>
</dbReference>
<comment type="caution">
    <text evidence="10">The sequence shown here is derived from an EMBL/GenBank/DDBJ whole genome shotgun (WGS) entry which is preliminary data.</text>
</comment>
<keyword evidence="6 10" id="KW-0560">Oxidoreductase</keyword>
<dbReference type="NCBIfam" id="TIGR00276">
    <property type="entry name" value="tRNA epoxyqueuosine(34) reductase QueG"/>
    <property type="match status" value="1"/>
</dbReference>
<accession>A0A4R4EHE1</accession>
<gene>
    <name evidence="10" type="primary">queG</name>
    <name evidence="10" type="ORF">E0485_09465</name>
</gene>
<dbReference type="SUPFAM" id="SSF48371">
    <property type="entry name" value="ARM repeat"/>
    <property type="match status" value="1"/>
</dbReference>
<dbReference type="PROSITE" id="PS51379">
    <property type="entry name" value="4FE4S_FER_2"/>
    <property type="match status" value="1"/>
</dbReference>
<evidence type="ECO:0000259" key="9">
    <source>
        <dbReference type="PROSITE" id="PS51379"/>
    </source>
</evidence>
<dbReference type="InterPro" id="IPR017900">
    <property type="entry name" value="4Fe4S_Fe_S_CS"/>
</dbReference>
<dbReference type="Gene3D" id="1.25.10.10">
    <property type="entry name" value="Leucine-rich Repeat Variant"/>
    <property type="match status" value="1"/>
</dbReference>
<evidence type="ECO:0000256" key="3">
    <source>
        <dbReference type="ARBA" id="ARBA00022694"/>
    </source>
</evidence>
<dbReference type="GO" id="GO:0008616">
    <property type="term" value="P:tRNA queuosine(34) biosynthetic process"/>
    <property type="evidence" value="ECO:0007669"/>
    <property type="project" value="UniProtKB-KW"/>
</dbReference>
<keyword evidence="4" id="KW-0479">Metal-binding</keyword>
<dbReference type="AlphaFoldDB" id="A0A4R4EHE1"/>
<keyword evidence="8" id="KW-0411">Iron-sulfur</keyword>
<dbReference type="PANTHER" id="PTHR30002">
    <property type="entry name" value="EPOXYQUEUOSINE REDUCTASE"/>
    <property type="match status" value="1"/>
</dbReference>
<evidence type="ECO:0000256" key="8">
    <source>
        <dbReference type="ARBA" id="ARBA00023014"/>
    </source>
</evidence>
<dbReference type="Proteomes" id="UP000295418">
    <property type="component" value="Unassembled WGS sequence"/>
</dbReference>
<dbReference type="FunFam" id="3.30.70.20:FF:000037">
    <property type="entry name" value="Epoxyqueuosine reductase"/>
    <property type="match status" value="1"/>
</dbReference>
<sequence>MPISIHRGSTTDWDKLKQEIISEAPNLGIDSIGFTTADPFNELKELLIDRRDKGYLSGFEEPDIDKRINPGLLFEGPRSIISIAVAYPTKLVNPPRSEPGAYRGMLSRTAWGLDYHQVLRERLTRLEAFIKERVEGARVESMVDTGALVDRSVAERAGVGFIGKNCSVITPEWGSWVFLGEMITNIPFPPDTPALNQCGECTKCLDACPTGAFVGPGELNASRCIAFLTQTKGVIEDELMKKIGNRLYGCDTCQSVCPLNKGKHWTHQADMQPDPELVKPLLAPLLSMSNREYKQVYGNNASSWRGKKPIQRNAIIGIGNFKDRSSVPLLNKLLRDDDRPEIRATAAWALGKIGDSDAEIAIEVALLREKEKVVLDALERAQAEIKNTCKANEQKEGVPE</sequence>
<evidence type="ECO:0000256" key="6">
    <source>
        <dbReference type="ARBA" id="ARBA00023002"/>
    </source>
</evidence>
<dbReference type="InterPro" id="IPR004453">
    <property type="entry name" value="QueG"/>
</dbReference>
<dbReference type="InterPro" id="IPR017896">
    <property type="entry name" value="4Fe4S_Fe-S-bd"/>
</dbReference>
<name>A0A4R4EHE1_9BACL</name>
<dbReference type="InterPro" id="IPR016024">
    <property type="entry name" value="ARM-type_fold"/>
</dbReference>
<dbReference type="GO" id="GO:0052693">
    <property type="term" value="F:epoxyqueuosine reductase activity"/>
    <property type="evidence" value="ECO:0007669"/>
    <property type="project" value="UniProtKB-EC"/>
</dbReference>
<keyword evidence="1" id="KW-0004">4Fe-4S</keyword>
<dbReference type="InterPro" id="IPR011989">
    <property type="entry name" value="ARM-like"/>
</dbReference>
<keyword evidence="7" id="KW-0408">Iron</keyword>
<keyword evidence="11" id="KW-1185">Reference proteome</keyword>
<dbReference type="EMBL" id="SKFG01000008">
    <property type="protein sequence ID" value="TCZ77701.1"/>
    <property type="molecule type" value="Genomic_DNA"/>
</dbReference>
<dbReference type="SMART" id="SM00567">
    <property type="entry name" value="EZ_HEAT"/>
    <property type="match status" value="2"/>
</dbReference>
<reference evidence="10 11" key="1">
    <citation type="submission" date="2019-03" db="EMBL/GenBank/DDBJ databases">
        <authorList>
            <person name="Kim M.K.M."/>
        </authorList>
    </citation>
    <scope>NUCLEOTIDE SEQUENCE [LARGE SCALE GENOMIC DNA]</scope>
    <source>
        <strain evidence="10 11">18JY21-1</strain>
    </source>
</reference>
<dbReference type="Pfam" id="PF08331">
    <property type="entry name" value="QueG_DUF1730"/>
    <property type="match status" value="1"/>
</dbReference>
<evidence type="ECO:0000256" key="7">
    <source>
        <dbReference type="ARBA" id="ARBA00023004"/>
    </source>
</evidence>
<dbReference type="InterPro" id="IPR013542">
    <property type="entry name" value="QueG_DUF1730"/>
</dbReference>
<dbReference type="PANTHER" id="PTHR30002:SF4">
    <property type="entry name" value="EPOXYQUEUOSINE REDUCTASE"/>
    <property type="match status" value="1"/>
</dbReference>
<keyword evidence="5" id="KW-0671">Queuosine biosynthesis</keyword>
<keyword evidence="3" id="KW-0819">tRNA processing</keyword>
<keyword evidence="2" id="KW-0963">Cytoplasm</keyword>
<dbReference type="GO" id="GO:0046872">
    <property type="term" value="F:metal ion binding"/>
    <property type="evidence" value="ECO:0007669"/>
    <property type="project" value="UniProtKB-KW"/>
</dbReference>